<evidence type="ECO:0000313" key="2">
    <source>
        <dbReference type="EMBL" id="OCF46691.1"/>
    </source>
</evidence>
<evidence type="ECO:0000313" key="3">
    <source>
        <dbReference type="EMBL" id="WWC72601.1"/>
    </source>
</evidence>
<dbReference type="PROSITE" id="PS50097">
    <property type="entry name" value="BTB"/>
    <property type="match status" value="1"/>
</dbReference>
<dbReference type="CDD" id="cd18186">
    <property type="entry name" value="BTB_POZ_ZBTB_KLHL-like"/>
    <property type="match status" value="1"/>
</dbReference>
<evidence type="ECO:0000313" key="4">
    <source>
        <dbReference type="Proteomes" id="UP000094020"/>
    </source>
</evidence>
<dbReference type="KEGG" id="kpin:30175915"/>
<proteinExistence type="predicted"/>
<dbReference type="STRING" id="1296096.A0A1B9HTU8"/>
<feature type="domain" description="BTB" evidence="1">
    <location>
        <begin position="37"/>
        <end position="95"/>
    </location>
</feature>
<evidence type="ECO:0000259" key="1">
    <source>
        <dbReference type="PROSITE" id="PS50097"/>
    </source>
</evidence>
<dbReference type="Gene3D" id="3.30.710.10">
    <property type="entry name" value="Potassium Channel Kv1.1, Chain A"/>
    <property type="match status" value="1"/>
</dbReference>
<dbReference type="GeneID" id="30175915"/>
<dbReference type="SUPFAM" id="SSF54695">
    <property type="entry name" value="POZ domain"/>
    <property type="match status" value="1"/>
</dbReference>
<dbReference type="RefSeq" id="XP_019007910.1">
    <property type="nucleotide sequence ID" value="XM_019159238.1"/>
</dbReference>
<dbReference type="EMBL" id="KI894016">
    <property type="protein sequence ID" value="OCF46691.1"/>
    <property type="molecule type" value="Genomic_DNA"/>
</dbReference>
<keyword evidence="4" id="KW-1185">Reference proteome</keyword>
<sequence length="318" mass="35847">MTLKRASTPSDENVSNAKKAKTPVDIEYDEGYNDPEADITLITSDGVYFKVHSFVLKASSIVFRNMLAVGNEDNTEVNLTDPDFENSNTVSTFLDACCGKAIPEPIDLYKSDDTDEIEAYSDLIKFARKYESNLVLSQLSSLLYKWQYSKLISPFGIFVIAYNMESPDLAAMAIRSCGGRTWALSDTTDEAKAVATDRLRTVNPTTRVCLLDPSGMSEAQLDEMPSPYRWALIRATHNQINEKELSKTDWKKVSNDFLHLIKMSKNYKEREESSNEDRITPPGVDLSGQFKVDFLMFVRHLKDSKFGAVEDRAFSCML</sequence>
<dbReference type="Pfam" id="PF00651">
    <property type="entry name" value="BTB"/>
    <property type="match status" value="1"/>
</dbReference>
<reference evidence="2" key="1">
    <citation type="submission" date="2013-07" db="EMBL/GenBank/DDBJ databases">
        <title>The Genome Sequence of Cryptococcus pinus CBS10737.</title>
        <authorList>
            <consortium name="The Broad Institute Genome Sequencing Platform"/>
            <person name="Cuomo C."/>
            <person name="Litvintseva A."/>
            <person name="Chen Y."/>
            <person name="Heitman J."/>
            <person name="Sun S."/>
            <person name="Springer D."/>
            <person name="Dromer F."/>
            <person name="Young S.K."/>
            <person name="Zeng Q."/>
            <person name="Gargeya S."/>
            <person name="Fitzgerald M."/>
            <person name="Abouelleil A."/>
            <person name="Alvarado L."/>
            <person name="Berlin A.M."/>
            <person name="Chapman S.B."/>
            <person name="Dewar J."/>
            <person name="Goldberg J."/>
            <person name="Griggs A."/>
            <person name="Gujja S."/>
            <person name="Hansen M."/>
            <person name="Howarth C."/>
            <person name="Imamovic A."/>
            <person name="Larimer J."/>
            <person name="McCowan C."/>
            <person name="Murphy C."/>
            <person name="Pearson M."/>
            <person name="Priest M."/>
            <person name="Roberts A."/>
            <person name="Saif S."/>
            <person name="Shea T."/>
            <person name="Sykes S."/>
            <person name="Wortman J."/>
            <person name="Nusbaum C."/>
            <person name="Birren B."/>
        </authorList>
    </citation>
    <scope>NUCLEOTIDE SEQUENCE [LARGE SCALE GENOMIC DNA]</scope>
    <source>
        <strain evidence="2">CBS 10737</strain>
    </source>
</reference>
<gene>
    <name evidence="2" type="ORF">I206_07546</name>
    <name evidence="3" type="ORF">I206_106563</name>
</gene>
<protein>
    <recommendedName>
        <fullName evidence="1">BTB domain-containing protein</fullName>
    </recommendedName>
</protein>
<accession>A0A1B9HTU8</accession>
<reference evidence="3" key="4">
    <citation type="submission" date="2024-02" db="EMBL/GenBank/DDBJ databases">
        <title>Comparative genomics of Cryptococcus and Kwoniella reveals pathogenesis evolution and contrasting modes of karyotype evolution via chromosome fusion or intercentromeric recombination.</title>
        <authorList>
            <person name="Coelho M.A."/>
            <person name="David-Palma M."/>
            <person name="Shea T."/>
            <person name="Bowers K."/>
            <person name="McGinley-Smith S."/>
            <person name="Mohammad A.W."/>
            <person name="Gnirke A."/>
            <person name="Yurkov A.M."/>
            <person name="Nowrousian M."/>
            <person name="Sun S."/>
            <person name="Cuomo C.A."/>
            <person name="Heitman J."/>
        </authorList>
    </citation>
    <scope>NUCLEOTIDE SEQUENCE</scope>
    <source>
        <strain evidence="3">CBS 10737</strain>
    </source>
</reference>
<organism evidence="2">
    <name type="scientific">Kwoniella pini CBS 10737</name>
    <dbReference type="NCBI Taxonomy" id="1296096"/>
    <lineage>
        <taxon>Eukaryota</taxon>
        <taxon>Fungi</taxon>
        <taxon>Dikarya</taxon>
        <taxon>Basidiomycota</taxon>
        <taxon>Agaricomycotina</taxon>
        <taxon>Tremellomycetes</taxon>
        <taxon>Tremellales</taxon>
        <taxon>Cryptococcaceae</taxon>
        <taxon>Kwoniella</taxon>
    </lineage>
</organism>
<dbReference type="InterPro" id="IPR000210">
    <property type="entry name" value="BTB/POZ_dom"/>
</dbReference>
<name>A0A1B9HTU8_9TREE</name>
<dbReference type="AlphaFoldDB" id="A0A1B9HTU8"/>
<dbReference type="OrthoDB" id="2574774at2759"/>
<dbReference type="InterPro" id="IPR011333">
    <property type="entry name" value="SKP1/BTB/POZ_sf"/>
</dbReference>
<reference evidence="2" key="3">
    <citation type="submission" date="2016-07" db="EMBL/GenBank/DDBJ databases">
        <title>Evolution of pathogenesis and genome organization in the Tremellales.</title>
        <authorList>
            <person name="Cuomo C."/>
            <person name="Litvintseva A."/>
            <person name="Heitman J."/>
            <person name="Chen Y."/>
            <person name="Sun S."/>
            <person name="Springer D."/>
            <person name="Dromer F."/>
            <person name="Young S."/>
            <person name="Zeng Q."/>
            <person name="Chapman S."/>
            <person name="Gujja S."/>
            <person name="Saif S."/>
            <person name="Birren B."/>
        </authorList>
    </citation>
    <scope>NUCLEOTIDE SEQUENCE</scope>
    <source>
        <strain evidence="2">CBS 10737</strain>
    </source>
</reference>
<dbReference type="EMBL" id="CP144527">
    <property type="protein sequence ID" value="WWC72601.1"/>
    <property type="molecule type" value="Genomic_DNA"/>
</dbReference>
<reference evidence="3" key="2">
    <citation type="submission" date="2013-07" db="EMBL/GenBank/DDBJ databases">
        <authorList>
            <consortium name="The Broad Institute Genome Sequencing Platform"/>
            <person name="Cuomo C."/>
            <person name="Litvintseva A."/>
            <person name="Chen Y."/>
            <person name="Heitman J."/>
            <person name="Sun S."/>
            <person name="Springer D."/>
            <person name="Dromer F."/>
            <person name="Young S.K."/>
            <person name="Zeng Q."/>
            <person name="Gargeya S."/>
            <person name="Fitzgerald M."/>
            <person name="Abouelleil A."/>
            <person name="Alvarado L."/>
            <person name="Berlin A.M."/>
            <person name="Chapman S.B."/>
            <person name="Dewar J."/>
            <person name="Goldberg J."/>
            <person name="Griggs A."/>
            <person name="Gujja S."/>
            <person name="Hansen M."/>
            <person name="Howarth C."/>
            <person name="Imamovic A."/>
            <person name="Larimer J."/>
            <person name="McCowan C."/>
            <person name="Murphy C."/>
            <person name="Pearson M."/>
            <person name="Priest M."/>
            <person name="Roberts A."/>
            <person name="Saif S."/>
            <person name="Shea T."/>
            <person name="Sykes S."/>
            <person name="Wortman J."/>
            <person name="Nusbaum C."/>
            <person name="Birren B."/>
        </authorList>
    </citation>
    <scope>NUCLEOTIDE SEQUENCE</scope>
    <source>
        <strain evidence="3">CBS 10737</strain>
    </source>
</reference>
<dbReference type="Proteomes" id="UP000094020">
    <property type="component" value="Chromosome 9"/>
</dbReference>